<dbReference type="SUPFAM" id="SSF51161">
    <property type="entry name" value="Trimeric LpxA-like enzymes"/>
    <property type="match status" value="1"/>
</dbReference>
<accession>A0ABT0ZT68</accession>
<dbReference type="Pfam" id="PF02397">
    <property type="entry name" value="Bac_transf"/>
    <property type="match status" value="1"/>
</dbReference>
<evidence type="ECO:0000313" key="6">
    <source>
        <dbReference type="Proteomes" id="UP001165283"/>
    </source>
</evidence>
<proteinExistence type="inferred from homology"/>
<organism evidence="5 6">
    <name type="scientific">Pseudonocardia humida</name>
    <dbReference type="NCBI Taxonomy" id="2800819"/>
    <lineage>
        <taxon>Bacteria</taxon>
        <taxon>Bacillati</taxon>
        <taxon>Actinomycetota</taxon>
        <taxon>Actinomycetes</taxon>
        <taxon>Pseudonocardiales</taxon>
        <taxon>Pseudonocardiaceae</taxon>
        <taxon>Pseudonocardia</taxon>
    </lineage>
</organism>
<feature type="transmembrane region" description="Helical" evidence="2">
    <location>
        <begin position="45"/>
        <end position="71"/>
    </location>
</feature>
<dbReference type="InterPro" id="IPR011004">
    <property type="entry name" value="Trimer_LpxA-like_sf"/>
</dbReference>
<name>A0ABT0ZT68_9PSEU</name>
<keyword evidence="2" id="KW-1133">Transmembrane helix</keyword>
<dbReference type="PANTHER" id="PTHR30576:SF8">
    <property type="entry name" value="UNDECAPRENYL-PHOSPHATE GALACTOSE PHOSPHOTRANSFERASE"/>
    <property type="match status" value="1"/>
</dbReference>
<evidence type="ECO:0000313" key="5">
    <source>
        <dbReference type="EMBL" id="MCO1653883.1"/>
    </source>
</evidence>
<evidence type="ECO:0000259" key="4">
    <source>
        <dbReference type="Pfam" id="PF17836"/>
    </source>
</evidence>
<dbReference type="InterPro" id="IPR020019">
    <property type="entry name" value="AcTrfase_PglD-like"/>
</dbReference>
<dbReference type="RefSeq" id="WP_308215912.1">
    <property type="nucleotide sequence ID" value="NZ_JAGSOV010000008.1"/>
</dbReference>
<dbReference type="InterPro" id="IPR041561">
    <property type="entry name" value="PglD_N"/>
</dbReference>
<dbReference type="Gene3D" id="2.160.10.10">
    <property type="entry name" value="Hexapeptide repeat proteins"/>
    <property type="match status" value="1"/>
</dbReference>
<comment type="similarity">
    <text evidence="1">Belongs to the bacterial sugar transferase family.</text>
</comment>
<evidence type="ECO:0000256" key="2">
    <source>
        <dbReference type="SAM" id="Phobius"/>
    </source>
</evidence>
<keyword evidence="2" id="KW-0812">Transmembrane</keyword>
<dbReference type="EMBL" id="JAGSOV010000008">
    <property type="protein sequence ID" value="MCO1653883.1"/>
    <property type="molecule type" value="Genomic_DNA"/>
</dbReference>
<evidence type="ECO:0000256" key="1">
    <source>
        <dbReference type="ARBA" id="ARBA00006464"/>
    </source>
</evidence>
<dbReference type="PANTHER" id="PTHR30576">
    <property type="entry name" value="COLANIC BIOSYNTHESIS UDP-GLUCOSE LIPID CARRIER TRANSFERASE"/>
    <property type="match status" value="1"/>
</dbReference>
<dbReference type="NCBIfam" id="TIGR03570">
    <property type="entry name" value="NeuD_NnaD"/>
    <property type="match status" value="1"/>
</dbReference>
<evidence type="ECO:0000259" key="3">
    <source>
        <dbReference type="Pfam" id="PF02397"/>
    </source>
</evidence>
<keyword evidence="2" id="KW-0472">Membrane</keyword>
<sequence>MRDVDVSCRLSIRFVSYRVARLAEAAPRCRPEATHMVTYRQAKRLLDLVLAVVALVLSSPLQVVTAAAIAVRLGRPVVFRQLRPGLHGRPFVLVKFRTMLPADAARGRIDDASRMTALGRVLRSTSLDELPTLWNVVRGEMSLVGPRPLLMQYLDRYTPQQARRHEVPPGLTGLAQVSGRNGLSWERKFELDVEYVERCSFSLDIRILLRTIGSVLRRSGISGPGVVTMSEFTGEPVPQLPDPRRPLIIVGCGGFGREVLCTVQAINAAGGDWVVEGFVDDDPSPADRAAVTALGGRIIGTVDLLAARPDPFHAVVAIGSGAARRAVVDRLAHAPVTYPALIHPDATIGPLVSIDIGVVVATGARLSTNITVGAHVHIDQNATVGHDTVLHDFSRLNPQACVSGSVVVGTGALIGASATVLQGLRVGDSAVVGAGAVVTHPTSTGSTVVGVPARRAVVARR</sequence>
<dbReference type="CDD" id="cd03360">
    <property type="entry name" value="LbH_AT_putative"/>
    <property type="match status" value="1"/>
</dbReference>
<dbReference type="Pfam" id="PF17836">
    <property type="entry name" value="PglD_N"/>
    <property type="match status" value="1"/>
</dbReference>
<comment type="caution">
    <text evidence="5">The sequence shown here is derived from an EMBL/GenBank/DDBJ whole genome shotgun (WGS) entry which is preliminary data.</text>
</comment>
<protein>
    <submittedName>
        <fullName evidence="5">NeuD/PglB/VioB family sugar acetyltransferase</fullName>
    </submittedName>
</protein>
<dbReference type="Gene3D" id="3.40.50.20">
    <property type="match status" value="1"/>
</dbReference>
<dbReference type="Proteomes" id="UP001165283">
    <property type="component" value="Unassembled WGS sequence"/>
</dbReference>
<feature type="domain" description="PglD N-terminal" evidence="4">
    <location>
        <begin position="247"/>
        <end position="331"/>
    </location>
</feature>
<dbReference type="InterPro" id="IPR003362">
    <property type="entry name" value="Bact_transf"/>
</dbReference>
<reference evidence="5" key="1">
    <citation type="submission" date="2021-04" db="EMBL/GenBank/DDBJ databases">
        <title>Pseudonocardia sp. nov., isolated from sandy soil of mangrove forest.</title>
        <authorList>
            <person name="Zan Z."/>
            <person name="Huang R."/>
            <person name="Liu W."/>
        </authorList>
    </citation>
    <scope>NUCLEOTIDE SEQUENCE</scope>
    <source>
        <strain evidence="5">S2-4</strain>
    </source>
</reference>
<feature type="domain" description="Bacterial sugar transferase" evidence="3">
    <location>
        <begin position="43"/>
        <end position="216"/>
    </location>
</feature>
<gene>
    <name evidence="5" type="ORF">KDL28_02320</name>
</gene>
<keyword evidence="6" id="KW-1185">Reference proteome</keyword>